<evidence type="ECO:0000313" key="4">
    <source>
        <dbReference type="Proteomes" id="UP001152747"/>
    </source>
</evidence>
<sequence>MSETNKSDQKQFEEELKKEKEFEKKRIQEDRTIRNSQNKEYEESLAKDLIKKAEREKAREAEARKAERLKKIQEYRERIKGAHFDGPVKVLCRFPDGKRQIIGLANNKCSIDELFNAIISHPSCPNYFFVRQIRPNLEIKCYPDWYLQLIKEEEPETANGLEESKNEREIELVSNSIIFVNTRHK</sequence>
<protein>
    <recommendedName>
        <fullName evidence="5">UBX domain-containing protein</fullName>
    </recommendedName>
</protein>
<feature type="coiled-coil region" evidence="1">
    <location>
        <begin position="46"/>
        <end position="78"/>
    </location>
</feature>
<dbReference type="AlphaFoldDB" id="A0A9P1MWM1"/>
<name>A0A9P1MWM1_9PELO</name>
<comment type="caution">
    <text evidence="3">The sequence shown here is derived from an EMBL/GenBank/DDBJ whole genome shotgun (WGS) entry which is preliminary data.</text>
</comment>
<accession>A0A9P1MWM1</accession>
<keyword evidence="1" id="KW-0175">Coiled coil</keyword>
<organism evidence="3 4">
    <name type="scientific">Caenorhabditis angaria</name>
    <dbReference type="NCBI Taxonomy" id="860376"/>
    <lineage>
        <taxon>Eukaryota</taxon>
        <taxon>Metazoa</taxon>
        <taxon>Ecdysozoa</taxon>
        <taxon>Nematoda</taxon>
        <taxon>Chromadorea</taxon>
        <taxon>Rhabditida</taxon>
        <taxon>Rhabditina</taxon>
        <taxon>Rhabditomorpha</taxon>
        <taxon>Rhabditoidea</taxon>
        <taxon>Rhabditidae</taxon>
        <taxon>Peloderinae</taxon>
        <taxon>Caenorhabditis</taxon>
    </lineage>
</organism>
<gene>
    <name evidence="3" type="ORF">CAMP_LOCUS5626</name>
</gene>
<dbReference type="Proteomes" id="UP001152747">
    <property type="component" value="Unassembled WGS sequence"/>
</dbReference>
<keyword evidence="4" id="KW-1185">Reference proteome</keyword>
<reference evidence="3" key="1">
    <citation type="submission" date="2022-11" db="EMBL/GenBank/DDBJ databases">
        <authorList>
            <person name="Kikuchi T."/>
        </authorList>
    </citation>
    <scope>NUCLEOTIDE SEQUENCE</scope>
    <source>
        <strain evidence="3">PS1010</strain>
    </source>
</reference>
<feature type="region of interest" description="Disordered" evidence="2">
    <location>
        <begin position="1"/>
        <end position="44"/>
    </location>
</feature>
<dbReference type="OrthoDB" id="5868549at2759"/>
<evidence type="ECO:0000256" key="2">
    <source>
        <dbReference type="SAM" id="MobiDB-lite"/>
    </source>
</evidence>
<proteinExistence type="predicted"/>
<dbReference type="EMBL" id="CANHGI010000002">
    <property type="protein sequence ID" value="CAI5442989.1"/>
    <property type="molecule type" value="Genomic_DNA"/>
</dbReference>
<evidence type="ECO:0000256" key="1">
    <source>
        <dbReference type="SAM" id="Coils"/>
    </source>
</evidence>
<evidence type="ECO:0008006" key="5">
    <source>
        <dbReference type="Google" id="ProtNLM"/>
    </source>
</evidence>
<evidence type="ECO:0000313" key="3">
    <source>
        <dbReference type="EMBL" id="CAI5442989.1"/>
    </source>
</evidence>